<name>T0YSL3_9ZZZZ</name>
<comment type="caution">
    <text evidence="4">The sequence shown here is derived from an EMBL/GenBank/DDBJ whole genome shotgun (WGS) entry which is preliminary data.</text>
</comment>
<dbReference type="GO" id="GO:0005829">
    <property type="term" value="C:cytosol"/>
    <property type="evidence" value="ECO:0007669"/>
    <property type="project" value="TreeGrafter"/>
</dbReference>
<feature type="domain" description="Lipoyl-binding" evidence="3">
    <location>
        <begin position="1"/>
        <end position="71"/>
    </location>
</feature>
<dbReference type="Gene3D" id="2.40.50.100">
    <property type="match status" value="1"/>
</dbReference>
<dbReference type="PROSITE" id="PS50968">
    <property type="entry name" value="BIOTINYL_LIPOYL"/>
    <property type="match status" value="1"/>
</dbReference>
<feature type="non-terminal residue" evidence="4">
    <location>
        <position position="120"/>
    </location>
</feature>
<evidence type="ECO:0000259" key="3">
    <source>
        <dbReference type="PROSITE" id="PS50968"/>
    </source>
</evidence>
<dbReference type="GO" id="GO:0004149">
    <property type="term" value="F:dihydrolipoyllysine-residue succinyltransferase activity"/>
    <property type="evidence" value="ECO:0007669"/>
    <property type="project" value="TreeGrafter"/>
</dbReference>
<dbReference type="AlphaFoldDB" id="T0YSL3"/>
<feature type="region of interest" description="Disordered" evidence="2">
    <location>
        <begin position="79"/>
        <end position="120"/>
    </location>
</feature>
<accession>T0YSL3</accession>
<reference evidence="4" key="2">
    <citation type="journal article" date="2014" name="ISME J.">
        <title>Microbial stratification in low pH oxic and suboxic macroscopic growths along an acid mine drainage.</title>
        <authorList>
            <person name="Mendez-Garcia C."/>
            <person name="Mesa V."/>
            <person name="Sprenger R.R."/>
            <person name="Richter M."/>
            <person name="Diez M.S."/>
            <person name="Solano J."/>
            <person name="Bargiela R."/>
            <person name="Golyshina O.V."/>
            <person name="Manteca A."/>
            <person name="Ramos J.L."/>
            <person name="Gallego J.R."/>
            <person name="Llorente I."/>
            <person name="Martins Dos Santos V.A."/>
            <person name="Jensen O.N."/>
            <person name="Pelaez A.I."/>
            <person name="Sanchez J."/>
            <person name="Ferrer M."/>
        </authorList>
    </citation>
    <scope>NUCLEOTIDE SEQUENCE</scope>
</reference>
<protein>
    <submittedName>
        <fullName evidence="4">Biotin/lipoyl attachment domain protein</fullName>
    </submittedName>
</protein>
<dbReference type="Pfam" id="PF00364">
    <property type="entry name" value="Biotin_lipoyl"/>
    <property type="match status" value="1"/>
</dbReference>
<dbReference type="PROSITE" id="PS00189">
    <property type="entry name" value="LIPOYL"/>
    <property type="match status" value="1"/>
</dbReference>
<reference evidence="4" key="1">
    <citation type="submission" date="2013-08" db="EMBL/GenBank/DDBJ databases">
        <authorList>
            <person name="Mendez C."/>
            <person name="Richter M."/>
            <person name="Ferrer M."/>
            <person name="Sanchez J."/>
        </authorList>
    </citation>
    <scope>NUCLEOTIDE SEQUENCE</scope>
</reference>
<dbReference type="CDD" id="cd06849">
    <property type="entry name" value="lipoyl_domain"/>
    <property type="match status" value="1"/>
</dbReference>
<feature type="compositionally biased region" description="Pro residues" evidence="2">
    <location>
        <begin position="85"/>
        <end position="111"/>
    </location>
</feature>
<evidence type="ECO:0000313" key="4">
    <source>
        <dbReference type="EMBL" id="EQD36128.1"/>
    </source>
</evidence>
<evidence type="ECO:0000256" key="2">
    <source>
        <dbReference type="SAM" id="MobiDB-lite"/>
    </source>
</evidence>
<proteinExistence type="predicted"/>
<evidence type="ECO:0000256" key="1">
    <source>
        <dbReference type="ARBA" id="ARBA00022823"/>
    </source>
</evidence>
<dbReference type="SUPFAM" id="SSF51230">
    <property type="entry name" value="Single hybrid motif"/>
    <property type="match status" value="1"/>
</dbReference>
<dbReference type="GO" id="GO:0006099">
    <property type="term" value="P:tricarboxylic acid cycle"/>
    <property type="evidence" value="ECO:0007669"/>
    <property type="project" value="TreeGrafter"/>
</dbReference>
<dbReference type="PANTHER" id="PTHR43416">
    <property type="entry name" value="DIHYDROLIPOYLLYSINE-RESIDUE SUCCINYLTRANSFERASE COMPONENT OF 2-OXOGLUTARATE DEHYDROGENASE COMPLEX, MITOCHONDRIAL-RELATED"/>
    <property type="match status" value="1"/>
</dbReference>
<dbReference type="InterPro" id="IPR003016">
    <property type="entry name" value="2-oxoA_DH_lipoyl-BS"/>
</dbReference>
<dbReference type="InterPro" id="IPR050537">
    <property type="entry name" value="2-oxoacid_dehydrogenase"/>
</dbReference>
<sequence length="120" mass="11779">MPQLGETVTEGTIIRWLKQVGDAVAQDEALFEVSTDKVDSEVPSPAAGVLTEILVQEGETVDVGARLAVVGAAGSVPAAPAPLVAAPPGPAPSPPAPADVPPAANVPPAPVAPVTEVPAA</sequence>
<dbReference type="EMBL" id="AUZY01011073">
    <property type="protein sequence ID" value="EQD36128.1"/>
    <property type="molecule type" value="Genomic_DNA"/>
</dbReference>
<gene>
    <name evidence="4" type="ORF">B1B_16628</name>
</gene>
<dbReference type="InterPro" id="IPR000089">
    <property type="entry name" value="Biotin_lipoyl"/>
</dbReference>
<dbReference type="InterPro" id="IPR011053">
    <property type="entry name" value="Single_hybrid_motif"/>
</dbReference>
<keyword evidence="1" id="KW-0450">Lipoyl</keyword>
<organism evidence="4">
    <name type="scientific">mine drainage metagenome</name>
    <dbReference type="NCBI Taxonomy" id="410659"/>
    <lineage>
        <taxon>unclassified sequences</taxon>
        <taxon>metagenomes</taxon>
        <taxon>ecological metagenomes</taxon>
    </lineage>
</organism>
<dbReference type="PANTHER" id="PTHR43416:SF8">
    <property type="entry name" value="LIPOAMIDE ACYLTRANSFERASE COMPONENT OF BRANCHED-CHAIN ALPHA-KETO ACID DEHYDROGENASE COMPLEX"/>
    <property type="match status" value="1"/>
</dbReference>